<dbReference type="InterPro" id="IPR046886">
    <property type="entry name" value="RsmE_MTase_dom"/>
</dbReference>
<dbReference type="GO" id="GO:0070042">
    <property type="term" value="F:rRNA (uridine-N3-)-methyltransferase activity"/>
    <property type="evidence" value="ECO:0007669"/>
    <property type="project" value="TreeGrafter"/>
</dbReference>
<dbReference type="InterPro" id="IPR046887">
    <property type="entry name" value="RsmE_PUA-like"/>
</dbReference>
<dbReference type="NCBIfam" id="TIGR00046">
    <property type="entry name" value="RsmE family RNA methyltransferase"/>
    <property type="match status" value="1"/>
</dbReference>
<proteinExistence type="inferred from homology"/>
<evidence type="ECO:0000259" key="13">
    <source>
        <dbReference type="Pfam" id="PF04452"/>
    </source>
</evidence>
<keyword evidence="5 12" id="KW-0963">Cytoplasm</keyword>
<evidence type="ECO:0000256" key="3">
    <source>
        <dbReference type="ARBA" id="ARBA00012328"/>
    </source>
</evidence>
<dbReference type="PIRSF" id="PIRSF015601">
    <property type="entry name" value="MTase_slr0722"/>
    <property type="match status" value="1"/>
</dbReference>
<dbReference type="AlphaFoldDB" id="A0A6S6SWC0"/>
<evidence type="ECO:0000256" key="4">
    <source>
        <dbReference type="ARBA" id="ARBA00013673"/>
    </source>
</evidence>
<dbReference type="EC" id="2.1.1.193" evidence="3 12"/>
<feature type="domain" description="Ribosomal RNA small subunit methyltransferase E PUA-like" evidence="14">
    <location>
        <begin position="20"/>
        <end position="67"/>
    </location>
</feature>
<evidence type="ECO:0000256" key="12">
    <source>
        <dbReference type="PIRNR" id="PIRNR015601"/>
    </source>
</evidence>
<sequence>MRIPRFYQAEIFAVGDTVALSEENFRHAVKVMRLNVDEPIIMFNGVAGEYTARIANVAKRNAEISIESYDDIDRESPLNITLVLALIKPDKMDFAIQKAVELGVNNIQPVITERSVVKLKAERMKKKIQHWQGIIIAACEQSGRTAIPTIQTVANVDDYLQQPTAATRITMLPTSHKSVADISPAQNMELLVGPEGGFTDAEEAMFVNQQIQIINFGPRILRAETAVIAGLTTLQHLHGDV</sequence>
<organism evidence="15">
    <name type="scientific">uncultured Thiotrichaceae bacterium</name>
    <dbReference type="NCBI Taxonomy" id="298394"/>
    <lineage>
        <taxon>Bacteria</taxon>
        <taxon>Pseudomonadati</taxon>
        <taxon>Pseudomonadota</taxon>
        <taxon>Gammaproteobacteria</taxon>
        <taxon>Thiotrichales</taxon>
        <taxon>Thiotrichaceae</taxon>
        <taxon>environmental samples</taxon>
    </lineage>
</organism>
<reference evidence="15" key="1">
    <citation type="submission" date="2020-01" db="EMBL/GenBank/DDBJ databases">
        <authorList>
            <person name="Meier V. D."/>
            <person name="Meier V D."/>
        </authorList>
    </citation>
    <scope>NUCLEOTIDE SEQUENCE</scope>
    <source>
        <strain evidence="15">HLG_WM_MAG_07</strain>
    </source>
</reference>
<keyword evidence="9 12" id="KW-0949">S-adenosyl-L-methionine</keyword>
<evidence type="ECO:0000256" key="9">
    <source>
        <dbReference type="ARBA" id="ARBA00022691"/>
    </source>
</evidence>
<comment type="subcellular location">
    <subcellularLocation>
        <location evidence="1 12">Cytoplasm</location>
    </subcellularLocation>
</comment>
<comment type="catalytic activity">
    <reaction evidence="11 12">
        <text>uridine(1498) in 16S rRNA + S-adenosyl-L-methionine = N(3)-methyluridine(1498) in 16S rRNA + S-adenosyl-L-homocysteine + H(+)</text>
        <dbReference type="Rhea" id="RHEA:42920"/>
        <dbReference type="Rhea" id="RHEA-COMP:10283"/>
        <dbReference type="Rhea" id="RHEA-COMP:10284"/>
        <dbReference type="ChEBI" id="CHEBI:15378"/>
        <dbReference type="ChEBI" id="CHEBI:57856"/>
        <dbReference type="ChEBI" id="CHEBI:59789"/>
        <dbReference type="ChEBI" id="CHEBI:65315"/>
        <dbReference type="ChEBI" id="CHEBI:74502"/>
        <dbReference type="EC" id="2.1.1.193"/>
    </reaction>
</comment>
<evidence type="ECO:0000256" key="7">
    <source>
        <dbReference type="ARBA" id="ARBA00022603"/>
    </source>
</evidence>
<keyword evidence="8 12" id="KW-0808">Transferase</keyword>
<dbReference type="Gene3D" id="2.40.240.20">
    <property type="entry name" value="Hypothetical PUA domain-like, domain 1"/>
    <property type="match status" value="1"/>
</dbReference>
<dbReference type="NCBIfam" id="NF008692">
    <property type="entry name" value="PRK11713.1-5"/>
    <property type="match status" value="1"/>
</dbReference>
<dbReference type="GO" id="GO:0070475">
    <property type="term" value="P:rRNA base methylation"/>
    <property type="evidence" value="ECO:0007669"/>
    <property type="project" value="TreeGrafter"/>
</dbReference>
<evidence type="ECO:0000259" key="14">
    <source>
        <dbReference type="Pfam" id="PF20260"/>
    </source>
</evidence>
<dbReference type="SUPFAM" id="SSF88697">
    <property type="entry name" value="PUA domain-like"/>
    <property type="match status" value="1"/>
</dbReference>
<dbReference type="CDD" id="cd18084">
    <property type="entry name" value="RsmE-like"/>
    <property type="match status" value="1"/>
</dbReference>
<comment type="function">
    <text evidence="10 12">Specifically methylates the N3 position of the uracil ring of uridine 1498 (m3U1498) in 16S rRNA. Acts on the fully assembled 30S ribosomal subunit.</text>
</comment>
<dbReference type="Gene3D" id="3.40.1280.10">
    <property type="match status" value="1"/>
</dbReference>
<keyword evidence="7 12" id="KW-0489">Methyltransferase</keyword>
<keyword evidence="6 12" id="KW-0698">rRNA processing</keyword>
<dbReference type="Pfam" id="PF04452">
    <property type="entry name" value="Methyltrans_RNA"/>
    <property type="match status" value="1"/>
</dbReference>
<evidence type="ECO:0000256" key="8">
    <source>
        <dbReference type="ARBA" id="ARBA00022679"/>
    </source>
</evidence>
<accession>A0A6S6SWC0</accession>
<dbReference type="InterPro" id="IPR006700">
    <property type="entry name" value="RsmE"/>
</dbReference>
<dbReference type="InterPro" id="IPR029026">
    <property type="entry name" value="tRNA_m1G_MTases_N"/>
</dbReference>
<dbReference type="InterPro" id="IPR015947">
    <property type="entry name" value="PUA-like_sf"/>
</dbReference>
<dbReference type="Pfam" id="PF20260">
    <property type="entry name" value="PUA_4"/>
    <property type="match status" value="1"/>
</dbReference>
<dbReference type="EMBL" id="CACVAY010000038">
    <property type="protein sequence ID" value="CAA6809054.1"/>
    <property type="molecule type" value="Genomic_DNA"/>
</dbReference>
<dbReference type="PANTHER" id="PTHR30027">
    <property type="entry name" value="RIBOSOMAL RNA SMALL SUBUNIT METHYLTRANSFERASE E"/>
    <property type="match status" value="1"/>
</dbReference>
<evidence type="ECO:0000256" key="10">
    <source>
        <dbReference type="ARBA" id="ARBA00025699"/>
    </source>
</evidence>
<dbReference type="PANTHER" id="PTHR30027:SF3">
    <property type="entry name" value="16S RRNA (URACIL(1498)-N(3))-METHYLTRANSFERASE"/>
    <property type="match status" value="1"/>
</dbReference>
<evidence type="ECO:0000256" key="11">
    <source>
        <dbReference type="ARBA" id="ARBA00047944"/>
    </source>
</evidence>
<evidence type="ECO:0000256" key="6">
    <source>
        <dbReference type="ARBA" id="ARBA00022552"/>
    </source>
</evidence>
<name>A0A6S6SWC0_9GAMM</name>
<evidence type="ECO:0000256" key="2">
    <source>
        <dbReference type="ARBA" id="ARBA00005528"/>
    </source>
</evidence>
<protein>
    <recommendedName>
        <fullName evidence="4 12">Ribosomal RNA small subunit methyltransferase E</fullName>
        <ecNumber evidence="3 12">2.1.1.193</ecNumber>
    </recommendedName>
</protein>
<dbReference type="InterPro" id="IPR029028">
    <property type="entry name" value="Alpha/beta_knot_MTases"/>
</dbReference>
<evidence type="ECO:0000313" key="15">
    <source>
        <dbReference type="EMBL" id="CAA6809054.1"/>
    </source>
</evidence>
<dbReference type="GO" id="GO:0005737">
    <property type="term" value="C:cytoplasm"/>
    <property type="evidence" value="ECO:0007669"/>
    <property type="project" value="UniProtKB-SubCell"/>
</dbReference>
<dbReference type="SUPFAM" id="SSF75217">
    <property type="entry name" value="alpha/beta knot"/>
    <property type="match status" value="1"/>
</dbReference>
<evidence type="ECO:0000256" key="5">
    <source>
        <dbReference type="ARBA" id="ARBA00022490"/>
    </source>
</evidence>
<feature type="domain" description="Ribosomal RNA small subunit methyltransferase E methyltransferase" evidence="13">
    <location>
        <begin position="75"/>
        <end position="235"/>
    </location>
</feature>
<evidence type="ECO:0000256" key="1">
    <source>
        <dbReference type="ARBA" id="ARBA00004496"/>
    </source>
</evidence>
<comment type="similarity">
    <text evidence="2 12">Belongs to the RNA methyltransferase RsmE family.</text>
</comment>
<gene>
    <name evidence="15" type="ORF">HELGO_WM12888</name>
</gene>